<accession>A0A1H7AS38</accession>
<proteinExistence type="predicted"/>
<dbReference type="STRING" id="1227549.SAMN05444007_1065"/>
<dbReference type="InterPro" id="IPR006141">
    <property type="entry name" value="Intein_N"/>
</dbReference>
<evidence type="ECO:0000259" key="1">
    <source>
        <dbReference type="Pfam" id="PF13403"/>
    </source>
</evidence>
<dbReference type="GO" id="GO:0016539">
    <property type="term" value="P:intein-mediated protein splicing"/>
    <property type="evidence" value="ECO:0007669"/>
    <property type="project" value="InterPro"/>
</dbReference>
<name>A0A1H7AS38_9RHOB</name>
<sequence length="351" mass="37936">METALEGAFVISWSQTDLDGLESAPMDALDVGAVWSWRGEAVRVDGTAGVVRPERMGAEDAARRQMALQVRQLVGRAVGQAPGERADIGMPDRCFVVTNGAQSHTVTIIDTGPGSAPLLMFLDTLPPRDIDLWVVDHNLDAPAPAPMADPSGGVICFTPGTWISTPDGARRIEDLREGDRVQTRDSGAQEICWVGARRMSGARLFAIPDLRPVRIGAGALGIDRPDRALLVSPGHRMLVRGAAARALFDTPEVLVSARDLVNGGTVTVDESLREVTYIHLLLPDHQILWANGVETESFHPASADLATLGDDDRRRLLDHRPELAADPRGYGRYARRNLTRGEAARLRSEAA</sequence>
<gene>
    <name evidence="2" type="ORF">SAMN05444007_1065</name>
</gene>
<organism evidence="2 3">
    <name type="scientific">Cribrihabitans marinus</name>
    <dbReference type="NCBI Taxonomy" id="1227549"/>
    <lineage>
        <taxon>Bacteria</taxon>
        <taxon>Pseudomonadati</taxon>
        <taxon>Pseudomonadota</taxon>
        <taxon>Alphaproteobacteria</taxon>
        <taxon>Rhodobacterales</taxon>
        <taxon>Paracoccaceae</taxon>
        <taxon>Cribrihabitans</taxon>
    </lineage>
</organism>
<dbReference type="OrthoDB" id="6305173at2"/>
<dbReference type="SUPFAM" id="SSF51294">
    <property type="entry name" value="Hedgehog/intein (Hint) domain"/>
    <property type="match status" value="1"/>
</dbReference>
<dbReference type="AlphaFoldDB" id="A0A1H7AS38"/>
<dbReference type="Pfam" id="PF13403">
    <property type="entry name" value="Hint_2"/>
    <property type="match status" value="1"/>
</dbReference>
<dbReference type="InterPro" id="IPR036844">
    <property type="entry name" value="Hint_dom_sf"/>
</dbReference>
<evidence type="ECO:0000313" key="2">
    <source>
        <dbReference type="EMBL" id="SEJ63835.1"/>
    </source>
</evidence>
<dbReference type="InterPro" id="IPR028992">
    <property type="entry name" value="Hedgehog/Intein_dom"/>
</dbReference>
<keyword evidence="3" id="KW-1185">Reference proteome</keyword>
<dbReference type="Proteomes" id="UP000199379">
    <property type="component" value="Unassembled WGS sequence"/>
</dbReference>
<evidence type="ECO:0000313" key="3">
    <source>
        <dbReference type="Proteomes" id="UP000199379"/>
    </source>
</evidence>
<protein>
    <submittedName>
        <fullName evidence="2">Intein N-terminal splicing region</fullName>
    </submittedName>
</protein>
<dbReference type="RefSeq" id="WP_092366543.1">
    <property type="nucleotide sequence ID" value="NZ_BMGV01000006.1"/>
</dbReference>
<dbReference type="EMBL" id="FNYD01000006">
    <property type="protein sequence ID" value="SEJ63835.1"/>
    <property type="molecule type" value="Genomic_DNA"/>
</dbReference>
<dbReference type="Gene3D" id="2.170.16.10">
    <property type="entry name" value="Hedgehog/Intein (Hint) domain"/>
    <property type="match status" value="1"/>
</dbReference>
<dbReference type="PROSITE" id="PS50817">
    <property type="entry name" value="INTEIN_N_TER"/>
    <property type="match status" value="1"/>
</dbReference>
<reference evidence="2 3" key="1">
    <citation type="submission" date="2016-10" db="EMBL/GenBank/DDBJ databases">
        <authorList>
            <person name="de Groot N.N."/>
        </authorList>
    </citation>
    <scope>NUCLEOTIDE SEQUENCE [LARGE SCALE GENOMIC DNA]</scope>
    <source>
        <strain evidence="2 3">DSM 29340</strain>
    </source>
</reference>
<feature type="domain" description="Hedgehog/Intein (Hint)" evidence="1">
    <location>
        <begin position="155"/>
        <end position="301"/>
    </location>
</feature>
<dbReference type="CDD" id="cd00081">
    <property type="entry name" value="Hint"/>
    <property type="match status" value="1"/>
</dbReference>